<organism evidence="1">
    <name type="scientific">Amphimedon queenslandica</name>
    <name type="common">Sponge</name>
    <dbReference type="NCBI Taxonomy" id="400682"/>
    <lineage>
        <taxon>Eukaryota</taxon>
        <taxon>Metazoa</taxon>
        <taxon>Porifera</taxon>
        <taxon>Demospongiae</taxon>
        <taxon>Heteroscleromorpha</taxon>
        <taxon>Haplosclerida</taxon>
        <taxon>Niphatidae</taxon>
        <taxon>Amphimedon</taxon>
    </lineage>
</organism>
<accession>A0A1X7UUR5</accession>
<dbReference type="InParanoid" id="A0A1X7UUR5"/>
<evidence type="ECO:0000313" key="1">
    <source>
        <dbReference type="EnsemblMetazoa" id="Aqu2.1.31720_001"/>
    </source>
</evidence>
<dbReference type="EnsemblMetazoa" id="Aqu2.1.31720_001">
    <property type="protein sequence ID" value="Aqu2.1.31720_001"/>
    <property type="gene ID" value="Aqu2.1.31720"/>
</dbReference>
<proteinExistence type="predicted"/>
<dbReference type="AlphaFoldDB" id="A0A1X7UUR5"/>
<protein>
    <submittedName>
        <fullName evidence="1">Uncharacterized protein</fullName>
    </submittedName>
</protein>
<sequence length="61" mass="7597">QMPAYRDWEPYCYKGKKDHQHYTQYLLLVKPWLLERRIMGRIPEDARKAEKLMRQSRDFVL</sequence>
<name>A0A1X7UUR5_AMPQE</name>
<reference evidence="1" key="1">
    <citation type="submission" date="2017-05" db="UniProtKB">
        <authorList>
            <consortium name="EnsemblMetazoa"/>
        </authorList>
    </citation>
    <scope>IDENTIFICATION</scope>
</reference>